<reference evidence="3 4" key="2">
    <citation type="submission" date="2017-10" db="EMBL/GenBank/DDBJ databases">
        <title>Extensive intraspecific genome diversity in a model arbuscular mycorrhizal fungus.</title>
        <authorList>
            <person name="Chen E.C.H."/>
            <person name="Morin E."/>
            <person name="Baudet D."/>
            <person name="Noel J."/>
            <person name="Ndikumana S."/>
            <person name="Charron P."/>
            <person name="St-Onge C."/>
            <person name="Giorgi J."/>
            <person name="Grigoriev I.V."/>
            <person name="Roux C."/>
            <person name="Martin F.M."/>
            <person name="Corradi N."/>
        </authorList>
    </citation>
    <scope>NUCLEOTIDE SEQUENCE [LARGE SCALE GENOMIC DNA]</scope>
    <source>
        <strain evidence="3 4">C2</strain>
    </source>
</reference>
<accession>A0A2N1NUH9</accession>
<sequence>MEKKEVSSSGYNKSITELTLNGDINAYGFAKFGLSCGKSKNTMVGSEKKSICHYTYVNKISLKFKSFKPTVQFKDEIENAIKIKDHREKLKKFKDITEKFGQFISNEVLIGGRAYFLGEEKSGKFSEEKNKNGSITVEAMSSNAGIANTSGKLTETVNYSKNECFKLIGGKSDNPNNFDESAWIKSLDDFKNWDCIEYKNPVSIFQLLSYDLREKIFKSIGKRILYNGPEEEYTYDPTLKVNSKSLDIKDIKDNIQDDTECNIFATVIDVNNSKNEFFNCQVLWKEKENPKLIIHRVRKISKLMILSPSTNLECKQYNLKIRLMVVGYDVNFKFINSDFDDQIKVIKNEINTSSLECKKPFDDLYTEESICLGIPVLKKLDPHIVIGHHFYKDQENNRIGTYTFSYNWEKNCCVKLPEFTFYALIIPDYHHSGILNFSDKSIKLRSSEPKYISLHSKGDDCVPIFLRQRQGEIKIKCVKNKKKLKINDLMLHFFDNFQDLSKN</sequence>
<protein>
    <recommendedName>
        <fullName evidence="5">MACPF domain-containing protein</fullName>
    </recommendedName>
</protein>
<dbReference type="Proteomes" id="UP000233469">
    <property type="component" value="Unassembled WGS sequence"/>
</dbReference>
<evidence type="ECO:0000313" key="4">
    <source>
        <dbReference type="Proteomes" id="UP000233469"/>
    </source>
</evidence>
<evidence type="ECO:0000259" key="2">
    <source>
        <dbReference type="Pfam" id="PF24209"/>
    </source>
</evidence>
<dbReference type="InterPro" id="IPR055854">
    <property type="entry name" value="DUF7431"/>
</dbReference>
<dbReference type="Pfam" id="PF22693">
    <property type="entry name" value="MACPF_1"/>
    <property type="match status" value="1"/>
</dbReference>
<organism evidence="3 4">
    <name type="scientific">Rhizophagus irregularis</name>
    <dbReference type="NCBI Taxonomy" id="588596"/>
    <lineage>
        <taxon>Eukaryota</taxon>
        <taxon>Fungi</taxon>
        <taxon>Fungi incertae sedis</taxon>
        <taxon>Mucoromycota</taxon>
        <taxon>Glomeromycotina</taxon>
        <taxon>Glomeromycetes</taxon>
        <taxon>Glomerales</taxon>
        <taxon>Glomeraceae</taxon>
        <taxon>Rhizophagus</taxon>
    </lineage>
</organism>
<dbReference type="InterPro" id="IPR054586">
    <property type="entry name" value="MACPF_1_fungal"/>
</dbReference>
<dbReference type="Pfam" id="PF24209">
    <property type="entry name" value="DUF7431"/>
    <property type="match status" value="1"/>
</dbReference>
<evidence type="ECO:0000313" key="3">
    <source>
        <dbReference type="EMBL" id="PKK77539.1"/>
    </source>
</evidence>
<evidence type="ECO:0008006" key="5">
    <source>
        <dbReference type="Google" id="ProtNLM"/>
    </source>
</evidence>
<proteinExistence type="predicted"/>
<reference evidence="3 4" key="1">
    <citation type="submission" date="2016-04" db="EMBL/GenBank/DDBJ databases">
        <title>Genome analyses suggest a sexual origin of heterokaryosis in a supposedly ancient asexual fungus.</title>
        <authorList>
            <person name="Ropars J."/>
            <person name="Sedzielewska K."/>
            <person name="Noel J."/>
            <person name="Charron P."/>
            <person name="Farinelli L."/>
            <person name="Marton T."/>
            <person name="Kruger M."/>
            <person name="Pelin A."/>
            <person name="Brachmann A."/>
            <person name="Corradi N."/>
        </authorList>
    </citation>
    <scope>NUCLEOTIDE SEQUENCE [LARGE SCALE GENOMIC DNA]</scope>
    <source>
        <strain evidence="3 4">C2</strain>
    </source>
</reference>
<dbReference type="VEuPathDB" id="FungiDB:RhiirFUN_018906"/>
<dbReference type="VEuPathDB" id="FungiDB:FUN_020011"/>
<dbReference type="EMBL" id="LLXL01000124">
    <property type="protein sequence ID" value="PKK77539.1"/>
    <property type="molecule type" value="Genomic_DNA"/>
</dbReference>
<gene>
    <name evidence="3" type="ORF">RhiirC2_731819</name>
</gene>
<name>A0A2N1NUH9_9GLOM</name>
<dbReference type="VEuPathDB" id="FungiDB:RhiirA1_425246"/>
<dbReference type="AlphaFoldDB" id="A0A2N1NUH9"/>
<feature type="domain" description="DUF7431" evidence="2">
    <location>
        <begin position="231"/>
        <end position="482"/>
    </location>
</feature>
<evidence type="ECO:0000259" key="1">
    <source>
        <dbReference type="Pfam" id="PF22693"/>
    </source>
</evidence>
<comment type="caution">
    <text evidence="3">The sequence shown here is derived from an EMBL/GenBank/DDBJ whole genome shotgun (WGS) entry which is preliminary data.</text>
</comment>
<feature type="domain" description="MACPF-like" evidence="1">
    <location>
        <begin position="59"/>
        <end position="216"/>
    </location>
</feature>